<feature type="transmembrane region" description="Helical" evidence="11">
    <location>
        <begin position="20"/>
        <end position="40"/>
    </location>
</feature>
<feature type="transmembrane region" description="Helical" evidence="11">
    <location>
        <begin position="46"/>
        <end position="68"/>
    </location>
</feature>
<evidence type="ECO:0000313" key="14">
    <source>
        <dbReference type="Proteomes" id="UP000046155"/>
    </source>
</evidence>
<feature type="domain" description="Histidine kinase" evidence="12">
    <location>
        <begin position="130"/>
        <end position="333"/>
    </location>
</feature>
<evidence type="ECO:0000256" key="6">
    <source>
        <dbReference type="ARBA" id="ARBA00022692"/>
    </source>
</evidence>
<dbReference type="EMBL" id="CDRZ01000179">
    <property type="protein sequence ID" value="CEO88788.1"/>
    <property type="molecule type" value="Genomic_DNA"/>
</dbReference>
<dbReference type="GO" id="GO:0005886">
    <property type="term" value="C:plasma membrane"/>
    <property type="evidence" value="ECO:0007669"/>
    <property type="project" value="UniProtKB-SubCell"/>
</dbReference>
<dbReference type="InterPro" id="IPR004358">
    <property type="entry name" value="Sig_transdc_His_kin-like_C"/>
</dbReference>
<dbReference type="InterPro" id="IPR050351">
    <property type="entry name" value="BphY/WalK/GraS-like"/>
</dbReference>
<evidence type="ECO:0000256" key="2">
    <source>
        <dbReference type="ARBA" id="ARBA00004651"/>
    </source>
</evidence>
<keyword evidence="8 11" id="KW-1133">Transmembrane helix</keyword>
<accession>A0A0B7MKT5</accession>
<evidence type="ECO:0000256" key="1">
    <source>
        <dbReference type="ARBA" id="ARBA00000085"/>
    </source>
</evidence>
<evidence type="ECO:0000259" key="12">
    <source>
        <dbReference type="PROSITE" id="PS50109"/>
    </source>
</evidence>
<keyword evidence="10 11" id="KW-0472">Membrane</keyword>
<evidence type="ECO:0000256" key="7">
    <source>
        <dbReference type="ARBA" id="ARBA00022777"/>
    </source>
</evidence>
<keyword evidence="14" id="KW-1185">Reference proteome</keyword>
<organism evidence="13 14">
    <name type="scientific">Syntrophaceticus schinkii</name>
    <dbReference type="NCBI Taxonomy" id="499207"/>
    <lineage>
        <taxon>Bacteria</taxon>
        <taxon>Bacillati</taxon>
        <taxon>Bacillota</taxon>
        <taxon>Clostridia</taxon>
        <taxon>Thermoanaerobacterales</taxon>
        <taxon>Thermoanaerobacterales Family III. Incertae Sedis</taxon>
        <taxon>Syntrophaceticus</taxon>
    </lineage>
</organism>
<keyword evidence="6 11" id="KW-0812">Transmembrane</keyword>
<dbReference type="GO" id="GO:0004721">
    <property type="term" value="F:phosphoprotein phosphatase activity"/>
    <property type="evidence" value="ECO:0007669"/>
    <property type="project" value="TreeGrafter"/>
</dbReference>
<name>A0A0B7MKT5_9FIRM</name>
<keyword evidence="9" id="KW-0902">Two-component regulatory system</keyword>
<evidence type="ECO:0000256" key="3">
    <source>
        <dbReference type="ARBA" id="ARBA00012438"/>
    </source>
</evidence>
<reference evidence="14" key="1">
    <citation type="submission" date="2015-01" db="EMBL/GenBank/DDBJ databases">
        <authorList>
            <person name="Manzoor Shahid"/>
            <person name="Zubair Saima"/>
        </authorList>
    </citation>
    <scope>NUCLEOTIDE SEQUENCE [LARGE SCALE GENOMIC DNA]</scope>
    <source>
        <strain evidence="14">Sp3</strain>
    </source>
</reference>
<keyword evidence="5 13" id="KW-0808">Transferase</keyword>
<dbReference type="PANTHER" id="PTHR45453">
    <property type="entry name" value="PHOSPHATE REGULON SENSOR PROTEIN PHOR"/>
    <property type="match status" value="1"/>
</dbReference>
<dbReference type="PROSITE" id="PS50109">
    <property type="entry name" value="HIS_KIN"/>
    <property type="match status" value="1"/>
</dbReference>
<comment type="catalytic activity">
    <reaction evidence="1">
        <text>ATP + protein L-histidine = ADP + protein N-phospho-L-histidine.</text>
        <dbReference type="EC" id="2.7.13.3"/>
    </reaction>
</comment>
<keyword evidence="4" id="KW-1003">Cell membrane</keyword>
<dbReference type="GO" id="GO:0016036">
    <property type="term" value="P:cellular response to phosphate starvation"/>
    <property type="evidence" value="ECO:0007669"/>
    <property type="project" value="TreeGrafter"/>
</dbReference>
<dbReference type="Proteomes" id="UP000046155">
    <property type="component" value="Unassembled WGS sequence"/>
</dbReference>
<evidence type="ECO:0000256" key="5">
    <source>
        <dbReference type="ARBA" id="ARBA00022679"/>
    </source>
</evidence>
<dbReference type="InterPro" id="IPR036890">
    <property type="entry name" value="HATPase_C_sf"/>
</dbReference>
<dbReference type="SMART" id="SM00387">
    <property type="entry name" value="HATPase_c"/>
    <property type="match status" value="1"/>
</dbReference>
<dbReference type="EC" id="2.7.13.3" evidence="3"/>
<dbReference type="SUPFAM" id="SSF55874">
    <property type="entry name" value="ATPase domain of HSP90 chaperone/DNA topoisomerase II/histidine kinase"/>
    <property type="match status" value="1"/>
</dbReference>
<protein>
    <recommendedName>
        <fullName evidence="3">histidine kinase</fullName>
        <ecNumber evidence="3">2.7.13.3</ecNumber>
    </recommendedName>
</protein>
<evidence type="ECO:0000256" key="4">
    <source>
        <dbReference type="ARBA" id="ARBA00022475"/>
    </source>
</evidence>
<dbReference type="Gene3D" id="3.30.565.10">
    <property type="entry name" value="Histidine kinase-like ATPase, C-terminal domain"/>
    <property type="match status" value="1"/>
</dbReference>
<proteinExistence type="predicted"/>
<evidence type="ECO:0000256" key="11">
    <source>
        <dbReference type="SAM" id="Phobius"/>
    </source>
</evidence>
<dbReference type="InterPro" id="IPR003594">
    <property type="entry name" value="HATPase_dom"/>
</dbReference>
<gene>
    <name evidence="13" type="ORF">SSCH_260014</name>
</gene>
<dbReference type="GO" id="GO:0000155">
    <property type="term" value="F:phosphorelay sensor kinase activity"/>
    <property type="evidence" value="ECO:0007669"/>
    <property type="project" value="TreeGrafter"/>
</dbReference>
<sequence length="337" mass="38493">MILKEFACILGAYLKGKMTVVVTVLVSFGIFLLVFSLYSLPWEAVGYAYLLAGVFILVITIIDFAGFYKRHTMLENLRNSITVSDYMFPTAKDLIEDDYQDLIKIIDHDRTEIINQKEKDFADMVDYYTTWAHQIKTPIAAMRLLLQSEQSDINSELLEQLFKVEQYVEMVLQYLRLENMSSDLMFKRYSLDDIVKQAIRKYSKFFIRKKIKLNYGNLNCNVLTDEKWLVFVVEQILSNALKYTGAGEISIYMDSGLPDTLVIEDTGIGIEQEDLPRVFEKGFTGYIGRSDKRSTGIGLFLCKQILNKMSHTITIESVVGKGTKVKIGLDTADIAAD</sequence>
<dbReference type="Pfam" id="PF02518">
    <property type="entry name" value="HATPase_c"/>
    <property type="match status" value="1"/>
</dbReference>
<evidence type="ECO:0000256" key="10">
    <source>
        <dbReference type="ARBA" id="ARBA00023136"/>
    </source>
</evidence>
<dbReference type="PRINTS" id="PR00344">
    <property type="entry name" value="BCTRLSENSOR"/>
</dbReference>
<evidence type="ECO:0000256" key="8">
    <source>
        <dbReference type="ARBA" id="ARBA00022989"/>
    </source>
</evidence>
<keyword evidence="7 13" id="KW-0418">Kinase</keyword>
<dbReference type="AlphaFoldDB" id="A0A0B7MKT5"/>
<evidence type="ECO:0000313" key="13">
    <source>
        <dbReference type="EMBL" id="CEO88788.1"/>
    </source>
</evidence>
<dbReference type="PANTHER" id="PTHR45453:SF2">
    <property type="entry name" value="HISTIDINE KINASE"/>
    <property type="match status" value="1"/>
</dbReference>
<dbReference type="InterPro" id="IPR005467">
    <property type="entry name" value="His_kinase_dom"/>
</dbReference>
<comment type="subcellular location">
    <subcellularLocation>
        <location evidence="2">Cell membrane</location>
        <topology evidence="2">Multi-pass membrane protein</topology>
    </subcellularLocation>
</comment>
<evidence type="ECO:0000256" key="9">
    <source>
        <dbReference type="ARBA" id="ARBA00023012"/>
    </source>
</evidence>